<dbReference type="Gene3D" id="1.20.58.220">
    <property type="entry name" value="Phosphate transport system protein phou homolog 2, domain 2"/>
    <property type="match status" value="1"/>
</dbReference>
<reference evidence="3 4" key="1">
    <citation type="submission" date="2014-09" db="EMBL/GenBank/DDBJ databases">
        <title>Draft Genome Sequence of Draconibacterium sp. JN14CK-3.</title>
        <authorList>
            <person name="Dong C."/>
            <person name="Lai Q."/>
            <person name="Shao Z."/>
        </authorList>
    </citation>
    <scope>NUCLEOTIDE SEQUENCE [LARGE SCALE GENOMIC DNA]</scope>
    <source>
        <strain evidence="3 4">JN14CK-3</strain>
    </source>
</reference>
<dbReference type="InterPro" id="IPR028366">
    <property type="entry name" value="PhoU"/>
</dbReference>
<evidence type="ECO:0000313" key="4">
    <source>
        <dbReference type="Proteomes" id="UP000032544"/>
    </source>
</evidence>
<dbReference type="PANTHER" id="PTHR42930:SF3">
    <property type="entry name" value="PHOSPHATE-SPECIFIC TRANSPORT SYSTEM ACCESSORY PROTEIN PHOU"/>
    <property type="match status" value="1"/>
</dbReference>
<dbReference type="PANTHER" id="PTHR42930">
    <property type="entry name" value="PHOSPHATE-SPECIFIC TRANSPORT SYSTEM ACCESSORY PROTEIN PHOU"/>
    <property type="match status" value="1"/>
</dbReference>
<sequence>MTLKKDDAIKAIMSDFEEFANLVLHQLDLLETLISTGETKFPKEKSKELYDNENTLDKMEVKISDKIINTITLYQPVASDIRKIMACYRIIMSLERVGDMVINVLNFVESIKTPEVYTKLSEVVSNMLIQSSNMVNKSLLAFTNDDKDYAIWTIKNDAVVDELNKKMLKKAIKKSVSSNEDKELLMSFINMNSMVSTIERIADQATNIAEAAIYSIEGKDIRHKDLK</sequence>
<dbReference type="AlphaFoldDB" id="A0A0D8JAZ9"/>
<gene>
    <name evidence="3" type="ORF">LH29_16380</name>
</gene>
<name>A0A0D8JAZ9_9BACT</name>
<evidence type="ECO:0000256" key="1">
    <source>
        <dbReference type="ARBA" id="ARBA00008107"/>
    </source>
</evidence>
<proteinExistence type="inferred from homology"/>
<dbReference type="OrthoDB" id="9814256at2"/>
<evidence type="ECO:0000313" key="3">
    <source>
        <dbReference type="EMBL" id="KJF42968.1"/>
    </source>
</evidence>
<comment type="similarity">
    <text evidence="1">Belongs to the PhoU family.</text>
</comment>
<dbReference type="EMBL" id="JRHC01000004">
    <property type="protein sequence ID" value="KJF42968.1"/>
    <property type="molecule type" value="Genomic_DNA"/>
</dbReference>
<comment type="caution">
    <text evidence="3">The sequence shown here is derived from an EMBL/GenBank/DDBJ whole genome shotgun (WGS) entry which is preliminary data.</text>
</comment>
<dbReference type="GO" id="GO:0030643">
    <property type="term" value="P:intracellular phosphate ion homeostasis"/>
    <property type="evidence" value="ECO:0007669"/>
    <property type="project" value="InterPro"/>
</dbReference>
<feature type="domain" description="PhoU" evidence="2">
    <location>
        <begin position="126"/>
        <end position="211"/>
    </location>
</feature>
<dbReference type="InterPro" id="IPR038078">
    <property type="entry name" value="PhoU-like_sf"/>
</dbReference>
<organism evidence="3 4">
    <name type="scientific">Draconibacterium sediminis</name>
    <dbReference type="NCBI Taxonomy" id="1544798"/>
    <lineage>
        <taxon>Bacteria</taxon>
        <taxon>Pseudomonadati</taxon>
        <taxon>Bacteroidota</taxon>
        <taxon>Bacteroidia</taxon>
        <taxon>Marinilabiliales</taxon>
        <taxon>Prolixibacteraceae</taxon>
        <taxon>Draconibacterium</taxon>
    </lineage>
</organism>
<dbReference type="GO" id="GO:0045936">
    <property type="term" value="P:negative regulation of phosphate metabolic process"/>
    <property type="evidence" value="ECO:0007669"/>
    <property type="project" value="InterPro"/>
</dbReference>
<dbReference type="SUPFAM" id="SSF109755">
    <property type="entry name" value="PhoU-like"/>
    <property type="match status" value="1"/>
</dbReference>
<protein>
    <recommendedName>
        <fullName evidence="2">PhoU domain-containing protein</fullName>
    </recommendedName>
</protein>
<dbReference type="InterPro" id="IPR026022">
    <property type="entry name" value="PhoU_dom"/>
</dbReference>
<keyword evidence="4" id="KW-1185">Reference proteome</keyword>
<dbReference type="Pfam" id="PF01895">
    <property type="entry name" value="PhoU"/>
    <property type="match status" value="2"/>
</dbReference>
<evidence type="ECO:0000259" key="2">
    <source>
        <dbReference type="Pfam" id="PF01895"/>
    </source>
</evidence>
<dbReference type="RefSeq" id="WP_045031467.1">
    <property type="nucleotide sequence ID" value="NZ_CAJXKZ010000004.1"/>
</dbReference>
<dbReference type="STRING" id="1544798.LH29_16380"/>
<feature type="domain" description="PhoU" evidence="2">
    <location>
        <begin position="17"/>
        <end position="106"/>
    </location>
</feature>
<accession>A0A0D8JAZ9</accession>
<dbReference type="Proteomes" id="UP000032544">
    <property type="component" value="Unassembled WGS sequence"/>
</dbReference>